<dbReference type="Pfam" id="PF13449">
    <property type="entry name" value="Phytase-like"/>
    <property type="match status" value="1"/>
</dbReference>
<dbReference type="EMBL" id="OBEL01000001">
    <property type="protein sequence ID" value="SNZ07365.1"/>
    <property type="molecule type" value="Genomic_DNA"/>
</dbReference>
<feature type="chain" id="PRO_5012854732" evidence="1">
    <location>
        <begin position="24"/>
        <end position="435"/>
    </location>
</feature>
<dbReference type="PANTHER" id="PTHR37957">
    <property type="entry name" value="BLR7070 PROTEIN"/>
    <property type="match status" value="1"/>
</dbReference>
<dbReference type="RefSeq" id="WP_210200751.1">
    <property type="nucleotide sequence ID" value="NZ_OBEL01000001.1"/>
</dbReference>
<sequence>MKINTILSAAGMALVFAGSTAIAQEVKELDLSATTKALDLGTITFPSGHVMQADYGIGSAAYRRAGDEAGVFYTATDRGPNIKCGDAEKVIKRTLEEACKGVKAGKIFPLPDFSPSILTFKDNGGKVELLEVLTLKDRDGKPISGRSAPLKITNTEGAYSKDGRELPFDAEGLDVEGLARLKDGTFWLSEEYGPSLIHVAADGKILKRFVPAGMEADLKDANYNIIGSLPSILAKRKLNRGAESLAISEDEKHLYFSMQSPLANPNGKAYKTSRNVRLLKVEAESGKAIAEYVYQLDLADSFPADNVKKMRKQSDVKISELTLLSDERFVVLERISKTTKFYAIDLKDGATNIIGTEWDKTATSPSLAQTDLSKAEIQPLKKEELLIGEGATYPKKIEGIALFGEKDVLLVNDNDFGIMGAPTRAIRVKLDKAWK</sequence>
<organism evidence="3 4">
    <name type="scientific">Cohaesibacter gelatinilyticus</name>
    <dbReference type="NCBI Taxonomy" id="372072"/>
    <lineage>
        <taxon>Bacteria</taxon>
        <taxon>Pseudomonadati</taxon>
        <taxon>Pseudomonadota</taxon>
        <taxon>Alphaproteobacteria</taxon>
        <taxon>Hyphomicrobiales</taxon>
        <taxon>Cohaesibacteraceae</taxon>
    </lineage>
</organism>
<dbReference type="InterPro" id="IPR027372">
    <property type="entry name" value="Phytase-like_dom"/>
</dbReference>
<feature type="domain" description="Phytase-like" evidence="2">
    <location>
        <begin position="68"/>
        <end position="416"/>
    </location>
</feature>
<keyword evidence="4" id="KW-1185">Reference proteome</keyword>
<proteinExistence type="predicted"/>
<gene>
    <name evidence="3" type="ORF">SAMN06265368_0883</name>
</gene>
<dbReference type="AlphaFoldDB" id="A0A285ND20"/>
<feature type="signal peptide" evidence="1">
    <location>
        <begin position="1"/>
        <end position="23"/>
    </location>
</feature>
<dbReference type="PANTHER" id="PTHR37957:SF1">
    <property type="entry name" value="PHYTASE-LIKE DOMAIN-CONTAINING PROTEIN"/>
    <property type="match status" value="1"/>
</dbReference>
<evidence type="ECO:0000256" key="1">
    <source>
        <dbReference type="SAM" id="SignalP"/>
    </source>
</evidence>
<name>A0A285ND20_9HYPH</name>
<protein>
    <submittedName>
        <fullName evidence="3">Uncharacterized conserved protein</fullName>
    </submittedName>
</protein>
<evidence type="ECO:0000259" key="2">
    <source>
        <dbReference type="Pfam" id="PF13449"/>
    </source>
</evidence>
<evidence type="ECO:0000313" key="3">
    <source>
        <dbReference type="EMBL" id="SNZ07365.1"/>
    </source>
</evidence>
<accession>A0A285ND20</accession>
<dbReference type="Proteomes" id="UP000219439">
    <property type="component" value="Unassembled WGS sequence"/>
</dbReference>
<evidence type="ECO:0000313" key="4">
    <source>
        <dbReference type="Proteomes" id="UP000219439"/>
    </source>
</evidence>
<keyword evidence="1" id="KW-0732">Signal</keyword>
<reference evidence="3 4" key="1">
    <citation type="submission" date="2017-09" db="EMBL/GenBank/DDBJ databases">
        <authorList>
            <person name="Ehlers B."/>
            <person name="Leendertz F.H."/>
        </authorList>
    </citation>
    <scope>NUCLEOTIDE SEQUENCE [LARGE SCALE GENOMIC DNA]</scope>
    <source>
        <strain evidence="3 4">DSM 18289</strain>
    </source>
</reference>